<dbReference type="PROSITE" id="PS50012">
    <property type="entry name" value="RCC1_3"/>
    <property type="match status" value="2"/>
</dbReference>
<evidence type="ECO:0000313" key="3">
    <source>
        <dbReference type="EMBL" id="KAJ5068012.1"/>
    </source>
</evidence>
<dbReference type="GO" id="GO:0005737">
    <property type="term" value="C:cytoplasm"/>
    <property type="evidence" value="ECO:0007669"/>
    <property type="project" value="TreeGrafter"/>
</dbReference>
<sequence length="564" mass="64508">MQDEVWFWGSPQGFSSNGALTPKKVFYSHEFGVQSLSSGNNNIIIIQKNGKALQIKNQKEEEIQIDCKIIMASVSYNGYLLLTENGEVYSNGNLQDEESNEKVKKIFDPKIQKEKIIKVVCGVYQTYMLSENGNVYGYGRNSQHQFGLDKPSVCNSPVLIKSDVKNIFAGNYAYCLWMLMNNNKLFVSGFNRTFSLGIGDIKDEVFNHPVENIPKGEIIKIITGFEQSIMLVKNNGKSQIYGCGDYAFNGLGLDTHQKFFAHIDSLQDEDIIDVDSGCFHTLVLTRSNKLFVFGINSSGQLGSNNYDSATKPIQIHIPELVHELQYCRVSAGAFNSFLYFSSSSSLDLDLLNFLDNQEACDIQINTIDGKIGCHYLLLKHVIGENNISNLKQVLNQLNTQEAMNVLKYLYAKIYLNEDLQEKLRKLEMTDFLFDVKFSLKENFLKMRNDEESKDFIIKSDSENIKVHKLVLWARSELFRGMFLSVINDDSNQVSDYSGLSLISLKILIDYLYLDEIEEKYYQFINENVIEDLSKAMDYFQLNENEPNLETKVNKIFLEQKQKQN</sequence>
<comment type="caution">
    <text evidence="3">The sequence shown here is derived from an EMBL/GenBank/DDBJ whole genome shotgun (WGS) entry which is preliminary data.</text>
</comment>
<feature type="repeat" description="RCC1" evidence="1">
    <location>
        <begin position="288"/>
        <end position="342"/>
    </location>
</feature>
<dbReference type="GO" id="GO:0005085">
    <property type="term" value="F:guanyl-nucleotide exchange factor activity"/>
    <property type="evidence" value="ECO:0007669"/>
    <property type="project" value="TreeGrafter"/>
</dbReference>
<feature type="repeat" description="RCC1" evidence="1">
    <location>
        <begin position="236"/>
        <end position="287"/>
    </location>
</feature>
<dbReference type="Gene3D" id="3.30.710.10">
    <property type="entry name" value="Potassium Channel Kv1.1, Chain A"/>
    <property type="match status" value="1"/>
</dbReference>
<dbReference type="Pfam" id="PF13540">
    <property type="entry name" value="RCC1_2"/>
    <property type="match status" value="2"/>
</dbReference>
<dbReference type="SUPFAM" id="SSF54695">
    <property type="entry name" value="POZ domain"/>
    <property type="match status" value="1"/>
</dbReference>
<dbReference type="CDD" id="cd18186">
    <property type="entry name" value="BTB_POZ_ZBTB_KLHL-like"/>
    <property type="match status" value="1"/>
</dbReference>
<dbReference type="OMA" id="NTTENYC"/>
<dbReference type="InterPro" id="IPR011333">
    <property type="entry name" value="SKP1/BTB/POZ_sf"/>
</dbReference>
<dbReference type="InterPro" id="IPR051553">
    <property type="entry name" value="Ran_GTPase-activating"/>
</dbReference>
<evidence type="ECO:0000259" key="2">
    <source>
        <dbReference type="PROSITE" id="PS50097"/>
    </source>
</evidence>
<dbReference type="InterPro" id="IPR009091">
    <property type="entry name" value="RCC1/BLIP-II"/>
</dbReference>
<feature type="domain" description="BTB" evidence="2">
    <location>
        <begin position="453"/>
        <end position="520"/>
    </location>
</feature>
<name>A0A9Q0L7Y3_ANAIG</name>
<dbReference type="PROSITE" id="PS50097">
    <property type="entry name" value="BTB"/>
    <property type="match status" value="1"/>
</dbReference>
<dbReference type="PANTHER" id="PTHR45982:SF1">
    <property type="entry name" value="REGULATOR OF CHROMOSOME CONDENSATION"/>
    <property type="match status" value="1"/>
</dbReference>
<gene>
    <name evidence="3" type="ORF">M0811_12712</name>
</gene>
<dbReference type="OrthoDB" id="248923at2759"/>
<accession>A0A9Q0L7Y3</accession>
<dbReference type="SUPFAM" id="SSF50985">
    <property type="entry name" value="RCC1/BLIP-II"/>
    <property type="match status" value="1"/>
</dbReference>
<dbReference type="PANTHER" id="PTHR45982">
    <property type="entry name" value="REGULATOR OF CHROMOSOME CONDENSATION"/>
    <property type="match status" value="1"/>
</dbReference>
<dbReference type="InterPro" id="IPR000210">
    <property type="entry name" value="BTB/POZ_dom"/>
</dbReference>
<organism evidence="3 4">
    <name type="scientific">Anaeramoeba ignava</name>
    <name type="common">Anaerobic marine amoeba</name>
    <dbReference type="NCBI Taxonomy" id="1746090"/>
    <lineage>
        <taxon>Eukaryota</taxon>
        <taxon>Metamonada</taxon>
        <taxon>Anaeramoebidae</taxon>
        <taxon>Anaeramoeba</taxon>
    </lineage>
</organism>
<dbReference type="Gene3D" id="2.130.10.30">
    <property type="entry name" value="Regulator of chromosome condensation 1/beta-lactamase-inhibitor protein II"/>
    <property type="match status" value="1"/>
</dbReference>
<dbReference type="Pfam" id="PF00651">
    <property type="entry name" value="BTB"/>
    <property type="match status" value="1"/>
</dbReference>
<dbReference type="Proteomes" id="UP001149090">
    <property type="component" value="Unassembled WGS sequence"/>
</dbReference>
<dbReference type="AlphaFoldDB" id="A0A9Q0L7Y3"/>
<protein>
    <submittedName>
        <fullName evidence="3">Regulator of chromosome condensation</fullName>
    </submittedName>
</protein>
<reference evidence="3" key="1">
    <citation type="submission" date="2022-10" db="EMBL/GenBank/DDBJ databases">
        <title>Novel sulphate-reducing endosymbionts in the free-living metamonad Anaeramoeba.</title>
        <authorList>
            <person name="Jerlstrom-Hultqvist J."/>
            <person name="Cepicka I."/>
            <person name="Gallot-Lavallee L."/>
            <person name="Salas-Leiva D."/>
            <person name="Curtis B.A."/>
            <person name="Zahonova K."/>
            <person name="Pipaliya S."/>
            <person name="Dacks J."/>
            <person name="Roger A.J."/>
        </authorList>
    </citation>
    <scope>NUCLEOTIDE SEQUENCE</scope>
    <source>
        <strain evidence="3">BMAN</strain>
    </source>
</reference>
<keyword evidence="4" id="KW-1185">Reference proteome</keyword>
<evidence type="ECO:0000313" key="4">
    <source>
        <dbReference type="Proteomes" id="UP001149090"/>
    </source>
</evidence>
<dbReference type="EMBL" id="JAPDFW010000122">
    <property type="protein sequence ID" value="KAJ5068012.1"/>
    <property type="molecule type" value="Genomic_DNA"/>
</dbReference>
<dbReference type="InterPro" id="IPR000408">
    <property type="entry name" value="Reg_chr_condens"/>
</dbReference>
<evidence type="ECO:0000256" key="1">
    <source>
        <dbReference type="PROSITE-ProRule" id="PRU00235"/>
    </source>
</evidence>
<proteinExistence type="predicted"/>